<evidence type="ECO:0000256" key="1">
    <source>
        <dbReference type="SAM" id="SignalP"/>
    </source>
</evidence>
<dbReference type="RefSeq" id="WP_092865520.1">
    <property type="nucleotide sequence ID" value="NZ_FOQH01000015.1"/>
</dbReference>
<accession>A0A1I3P6A6</accession>
<reference evidence="2 3" key="1">
    <citation type="submission" date="2016-10" db="EMBL/GenBank/DDBJ databases">
        <authorList>
            <person name="de Groot N.N."/>
        </authorList>
    </citation>
    <scope>NUCLEOTIDE SEQUENCE [LARGE SCALE GENOMIC DNA]</scope>
    <source>
        <strain evidence="2 3">CGMCC 1.11030</strain>
    </source>
</reference>
<dbReference type="OrthoDB" id="14727at2"/>
<gene>
    <name evidence="2" type="ORF">SAMN05216258_11577</name>
</gene>
<keyword evidence="3" id="KW-1185">Reference proteome</keyword>
<feature type="chain" id="PRO_5011739135" evidence="1">
    <location>
        <begin position="32"/>
        <end position="160"/>
    </location>
</feature>
<dbReference type="InterPro" id="IPR006311">
    <property type="entry name" value="TAT_signal"/>
</dbReference>
<evidence type="ECO:0000313" key="3">
    <source>
        <dbReference type="Proteomes" id="UP000199377"/>
    </source>
</evidence>
<dbReference type="Proteomes" id="UP000199377">
    <property type="component" value="Unassembled WGS sequence"/>
</dbReference>
<sequence>MPADRLSRRALLLGALSTAALPLVAPGRASAATTAMTVMKDPSCGCCGAWVEIMQAEGFEIAVEEMGNAPLVRRKIELGVPQEAVSCHTGLIEGYVVEGHVPAADIRRLLEERPDAVGLAVPGMPWGSPGMGPEDEREAYDVVLIGRDGGLSLWSRYAAA</sequence>
<dbReference type="Pfam" id="PF04214">
    <property type="entry name" value="DUF411"/>
    <property type="match status" value="1"/>
</dbReference>
<name>A0A1I3P6A6_9RHOB</name>
<proteinExistence type="predicted"/>
<dbReference type="AlphaFoldDB" id="A0A1I3P6A6"/>
<dbReference type="PROSITE" id="PS51318">
    <property type="entry name" value="TAT"/>
    <property type="match status" value="1"/>
</dbReference>
<dbReference type="InterPro" id="IPR007332">
    <property type="entry name" value="DUF411"/>
</dbReference>
<feature type="signal peptide" evidence="1">
    <location>
        <begin position="1"/>
        <end position="31"/>
    </location>
</feature>
<keyword evidence="1" id="KW-0732">Signal</keyword>
<protein>
    <submittedName>
        <fullName evidence="2">Uncharacterized conserved protein</fullName>
    </submittedName>
</protein>
<dbReference type="EMBL" id="FOQH01000015">
    <property type="protein sequence ID" value="SFJ16931.1"/>
    <property type="molecule type" value="Genomic_DNA"/>
</dbReference>
<evidence type="ECO:0000313" key="2">
    <source>
        <dbReference type="EMBL" id="SFJ16931.1"/>
    </source>
</evidence>
<organism evidence="2 3">
    <name type="scientific">Albimonas pacifica</name>
    <dbReference type="NCBI Taxonomy" id="1114924"/>
    <lineage>
        <taxon>Bacteria</taxon>
        <taxon>Pseudomonadati</taxon>
        <taxon>Pseudomonadota</taxon>
        <taxon>Alphaproteobacteria</taxon>
        <taxon>Rhodobacterales</taxon>
        <taxon>Paracoccaceae</taxon>
        <taxon>Albimonas</taxon>
    </lineage>
</organism>